<feature type="non-terminal residue" evidence="1">
    <location>
        <position position="100"/>
    </location>
</feature>
<comment type="caution">
    <text evidence="1">The sequence shown here is derived from an EMBL/GenBank/DDBJ whole genome shotgun (WGS) entry which is preliminary data.</text>
</comment>
<reference evidence="1" key="1">
    <citation type="submission" date="2021-02" db="EMBL/GenBank/DDBJ databases">
        <authorList>
            <person name="Nowell W R."/>
        </authorList>
    </citation>
    <scope>NUCLEOTIDE SEQUENCE</scope>
</reference>
<organism evidence="1 2">
    <name type="scientific">Adineta steineri</name>
    <dbReference type="NCBI Taxonomy" id="433720"/>
    <lineage>
        <taxon>Eukaryota</taxon>
        <taxon>Metazoa</taxon>
        <taxon>Spiralia</taxon>
        <taxon>Gnathifera</taxon>
        <taxon>Rotifera</taxon>
        <taxon>Eurotatoria</taxon>
        <taxon>Bdelloidea</taxon>
        <taxon>Adinetida</taxon>
        <taxon>Adinetidae</taxon>
        <taxon>Adineta</taxon>
    </lineage>
</organism>
<accession>A0A820TBS2</accession>
<feature type="non-terminal residue" evidence="1">
    <location>
        <position position="1"/>
    </location>
</feature>
<evidence type="ECO:0000313" key="2">
    <source>
        <dbReference type="Proteomes" id="UP000663881"/>
    </source>
</evidence>
<dbReference type="EMBL" id="CAJOAY010037503">
    <property type="protein sequence ID" value="CAF4464360.1"/>
    <property type="molecule type" value="Genomic_DNA"/>
</dbReference>
<protein>
    <submittedName>
        <fullName evidence="1">Uncharacterized protein</fullName>
    </submittedName>
</protein>
<dbReference type="Proteomes" id="UP000663881">
    <property type="component" value="Unassembled WGS sequence"/>
</dbReference>
<proteinExistence type="predicted"/>
<dbReference type="AlphaFoldDB" id="A0A820TBS2"/>
<evidence type="ECO:0000313" key="1">
    <source>
        <dbReference type="EMBL" id="CAF4464360.1"/>
    </source>
</evidence>
<sequence length="100" mass="11268">HLTKLQGLECNEPSITLHVFSGTPNPVWKIDIKQLTQIKKLAYETLFNNNDNNNTLLSKPTTRVMGYHGFTISCSSNQYVFVNGLSPIENLLLLGGRRHL</sequence>
<gene>
    <name evidence="1" type="ORF">OKA104_LOCUS54879</name>
</gene>
<name>A0A820TBS2_9BILA</name>